<dbReference type="Gene3D" id="3.40.225.10">
    <property type="entry name" value="Class II aldolase/adducin N-terminal domain"/>
    <property type="match status" value="1"/>
</dbReference>
<dbReference type="Proteomes" id="UP000319627">
    <property type="component" value="Unassembled WGS sequence"/>
</dbReference>
<keyword evidence="4" id="KW-1185">Reference proteome</keyword>
<dbReference type="PANTHER" id="PTHR10672">
    <property type="entry name" value="ADDUCIN"/>
    <property type="match status" value="1"/>
</dbReference>
<organism evidence="3 4">
    <name type="scientific">Azomonas agilis</name>
    <dbReference type="NCBI Taxonomy" id="116849"/>
    <lineage>
        <taxon>Bacteria</taxon>
        <taxon>Pseudomonadati</taxon>
        <taxon>Pseudomonadota</taxon>
        <taxon>Gammaproteobacteria</taxon>
        <taxon>Pseudomonadales</taxon>
        <taxon>Pseudomonadaceae</taxon>
        <taxon>Azomonas</taxon>
    </lineage>
</organism>
<dbReference type="OrthoDB" id="8859181at2"/>
<dbReference type="SUPFAM" id="SSF53639">
    <property type="entry name" value="AraD/HMP-PK domain-like"/>
    <property type="match status" value="1"/>
</dbReference>
<reference evidence="3 4" key="1">
    <citation type="submission" date="2019-07" db="EMBL/GenBank/DDBJ databases">
        <title>Genomic Encyclopedia of Type Strains, Phase I: the one thousand microbial genomes (KMG-I) project.</title>
        <authorList>
            <person name="Kyrpides N."/>
        </authorList>
    </citation>
    <scope>NUCLEOTIDE SEQUENCE [LARGE SCALE GENOMIC DNA]</scope>
    <source>
        <strain evidence="3 4">DSM 375</strain>
    </source>
</reference>
<dbReference type="PANTHER" id="PTHR10672:SF3">
    <property type="entry name" value="PROTEIN HU-LI TAI SHAO"/>
    <property type="match status" value="1"/>
</dbReference>
<accession>A0A562IXZ4</accession>
<comment type="similarity">
    <text evidence="1">Belongs to the aldolase class II family.</text>
</comment>
<protein>
    <submittedName>
        <fullName evidence="3">Ribulose-5-phosphate 4-epimerase/fuculose-1-phosphate aldolase</fullName>
    </submittedName>
</protein>
<dbReference type="InterPro" id="IPR036409">
    <property type="entry name" value="Aldolase_II/adducin_N_sf"/>
</dbReference>
<dbReference type="GO" id="GO:0051015">
    <property type="term" value="F:actin filament binding"/>
    <property type="evidence" value="ECO:0007669"/>
    <property type="project" value="TreeGrafter"/>
</dbReference>
<dbReference type="AlphaFoldDB" id="A0A562IXZ4"/>
<dbReference type="GO" id="GO:0005856">
    <property type="term" value="C:cytoskeleton"/>
    <property type="evidence" value="ECO:0007669"/>
    <property type="project" value="TreeGrafter"/>
</dbReference>
<dbReference type="GO" id="GO:0005996">
    <property type="term" value="P:monosaccharide metabolic process"/>
    <property type="evidence" value="ECO:0007669"/>
    <property type="project" value="UniProtKB-ARBA"/>
</dbReference>
<dbReference type="NCBIfam" id="NF004855">
    <property type="entry name" value="PRK06208.1"/>
    <property type="match status" value="1"/>
</dbReference>
<comment type="caution">
    <text evidence="3">The sequence shown here is derived from an EMBL/GenBank/DDBJ whole genome shotgun (WGS) entry which is preliminary data.</text>
</comment>
<dbReference type="FunFam" id="3.40.225.10:FF:000009">
    <property type="entry name" value="Class II aldolase/adducin N-terminal"/>
    <property type="match status" value="1"/>
</dbReference>
<dbReference type="SMART" id="SM01007">
    <property type="entry name" value="Aldolase_II"/>
    <property type="match status" value="1"/>
</dbReference>
<name>A0A562IXZ4_9GAMM</name>
<evidence type="ECO:0000313" key="4">
    <source>
        <dbReference type="Proteomes" id="UP000319627"/>
    </source>
</evidence>
<dbReference type="Pfam" id="PF00596">
    <property type="entry name" value="Aldolase_II"/>
    <property type="match status" value="1"/>
</dbReference>
<dbReference type="InterPro" id="IPR001303">
    <property type="entry name" value="Aldolase_II/adducin_N"/>
</dbReference>
<evidence type="ECO:0000259" key="2">
    <source>
        <dbReference type="SMART" id="SM01007"/>
    </source>
</evidence>
<evidence type="ECO:0000256" key="1">
    <source>
        <dbReference type="ARBA" id="ARBA00037961"/>
    </source>
</evidence>
<feature type="domain" description="Class II aldolase/adducin N-terminal" evidence="2">
    <location>
        <begin position="52"/>
        <end position="232"/>
    </location>
</feature>
<dbReference type="EMBL" id="VLKG01000004">
    <property type="protein sequence ID" value="TWH75931.1"/>
    <property type="molecule type" value="Genomic_DNA"/>
</dbReference>
<sequence>MTSSVSVLRPVSYKTPLKPSAYSLAREGTVRQRWQQPPQQATLAEERLYRKQRLAAAFRVFAWLGFDMGSAGHITVRDPEFKDHFWVNPHGVYFGHIRVSDLLLVNHAGEIVEGEGFLNQAAFAIHSELHKARPEVNAAAHSHSLYGKSWSTLGRLLDPLTQDSTAFYQDHALFDDFTGVVLENSEGRRIAEAIGHRKAVILKNHGHLTVAQTVEGAAWRYIAFENAAQAQLLAEAAGTPQLIRPEVAERTAALTGSEYANWASFLPFWDRVLRQEPDFLD</sequence>
<dbReference type="InterPro" id="IPR051017">
    <property type="entry name" value="Aldolase-II_Adducin_sf"/>
</dbReference>
<proteinExistence type="inferred from homology"/>
<evidence type="ECO:0000313" key="3">
    <source>
        <dbReference type="EMBL" id="TWH75931.1"/>
    </source>
</evidence>
<gene>
    <name evidence="3" type="ORF">LX59_01441</name>
</gene>
<dbReference type="RefSeq" id="WP_144571159.1">
    <property type="nucleotide sequence ID" value="NZ_VLKG01000004.1"/>
</dbReference>